<evidence type="ECO:0000313" key="1">
    <source>
        <dbReference type="EMBL" id="KAF9654066.1"/>
    </source>
</evidence>
<comment type="caution">
    <text evidence="1">The sequence shown here is derived from an EMBL/GenBank/DDBJ whole genome shotgun (WGS) entry which is preliminary data.</text>
</comment>
<keyword evidence="2" id="KW-1185">Reference proteome</keyword>
<proteinExistence type="predicted"/>
<protein>
    <submittedName>
        <fullName evidence="1">Polyketide synthetase</fullName>
    </submittedName>
</protein>
<organism evidence="1 2">
    <name type="scientific">Thelephora ganbajun</name>
    <name type="common">Ganba fungus</name>
    <dbReference type="NCBI Taxonomy" id="370292"/>
    <lineage>
        <taxon>Eukaryota</taxon>
        <taxon>Fungi</taxon>
        <taxon>Dikarya</taxon>
        <taxon>Basidiomycota</taxon>
        <taxon>Agaricomycotina</taxon>
        <taxon>Agaricomycetes</taxon>
        <taxon>Thelephorales</taxon>
        <taxon>Thelephoraceae</taxon>
        <taxon>Thelephora</taxon>
    </lineage>
</organism>
<reference evidence="1" key="1">
    <citation type="submission" date="2019-10" db="EMBL/GenBank/DDBJ databases">
        <authorList>
            <consortium name="DOE Joint Genome Institute"/>
            <person name="Kuo A."/>
            <person name="Miyauchi S."/>
            <person name="Kiss E."/>
            <person name="Drula E."/>
            <person name="Kohler A."/>
            <person name="Sanchez-Garcia M."/>
            <person name="Andreopoulos B."/>
            <person name="Barry K.W."/>
            <person name="Bonito G."/>
            <person name="Buee M."/>
            <person name="Carver A."/>
            <person name="Chen C."/>
            <person name="Cichocki N."/>
            <person name="Clum A."/>
            <person name="Culley D."/>
            <person name="Crous P.W."/>
            <person name="Fauchery L."/>
            <person name="Girlanda M."/>
            <person name="Hayes R."/>
            <person name="Keri Z."/>
            <person name="Labutti K."/>
            <person name="Lipzen A."/>
            <person name="Lombard V."/>
            <person name="Magnuson J."/>
            <person name="Maillard F."/>
            <person name="Morin E."/>
            <person name="Murat C."/>
            <person name="Nolan M."/>
            <person name="Ohm R."/>
            <person name="Pangilinan J."/>
            <person name="Pereira M."/>
            <person name="Perotto S."/>
            <person name="Peter M."/>
            <person name="Riley R."/>
            <person name="Sitrit Y."/>
            <person name="Stielow B."/>
            <person name="Szollosi G."/>
            <person name="Zifcakova L."/>
            <person name="Stursova M."/>
            <person name="Spatafora J.W."/>
            <person name="Tedersoo L."/>
            <person name="Vaario L.-M."/>
            <person name="Yamada A."/>
            <person name="Yan M."/>
            <person name="Wang P."/>
            <person name="Xu J."/>
            <person name="Bruns T."/>
            <person name="Baldrian P."/>
            <person name="Vilgalys R."/>
            <person name="Henrissat B."/>
            <person name="Grigoriev I.V."/>
            <person name="Hibbett D."/>
            <person name="Nagy L.G."/>
            <person name="Martin F.M."/>
        </authorList>
    </citation>
    <scope>NUCLEOTIDE SEQUENCE</scope>
    <source>
        <strain evidence="1">P2</strain>
    </source>
</reference>
<dbReference type="Proteomes" id="UP000886501">
    <property type="component" value="Unassembled WGS sequence"/>
</dbReference>
<sequence>MPAITASTNPSSITDPAVLKASNTTSTVDVASLFVADKVTRDSAAQLFADAALKDGPSSVESAGFNEAVKKALADKKSPASREGAAGAVKAIINAGAVKALEPTFADSGLYAALLETFADKMPAVRQAAIDAVKAFVSKMNPWATALVLPALLNEIKTNGKWQVKTGSIVILNQLVQSAPAQTARLMPDIVPILAEAIWDTKADVKKAARESLTKATALVSNKDIERFIPALIKALINPVEEVPKTLDLLSATTFVSEVDSATLSLMVPLLSRGLNEKLTATKRRVAVITDNMAKLVDSAVTVRPFIPKLLPGLIKVENSIGDPEARGVVGRAIATLRQIGEVPADSDGSNLPPIRTAEPTSLANGLVAVYKKQGADPIPTVANVSVVYASRLAANLVNAKNFDVPEWDTLAAHLDSIAVAPQGLAVARDWVVKSASDDDDDDVGVEEDEEEGEDLCKCEFSLAYGAKILLNTATLRLKRGHRYGLCGRNGTGKSTLMRAINNGQVEGFPSPDVVRTFYVEHDIDGSEAETSVLEFILSDKRVLADKPEVISTLASVGFNDERQGHAIGSLSGGWKMKLALARAMLFKADILLLDEPTNHLDVVNIAWLENYLTSLTTCTSIIVSHDSSFLNNVITDVLHLNRFKLRRYRGNLEHFMQVVPEAKSYYTLEALENYKFKFPDPPLLEGVKTKEKSLLKMRKAGFQYPTQAVQQLYDITLQVSLSSRVAVLGPNGSGKSTLVKLLIGDMEPNRGGEVWRHPNLVIGYVAQHAFHHIDNHLDKTPLEYMLWRYQTGEDLEEMTKASRQITEEEEKKMKEGATIIVEGQKRLIDEILTRKKLKQSYEYEVSFKGLSSSENIWLPRDELIKRGFEKKVLEVDTREAQRLGLLRPLVRREIEAHFADFGLDPEFVSHNSMRGLSGGQKVKVVLGAATWRRPHVICMDEPTNYLDRESLAALIQALKTFEGGVLVITHNREFSESICKEVWAMKDGYLEPSGHNWVEGQGSGPRIDKKAGEEEDQYDAMGNKIDVNKKKKLTASEARKAKKDRIARKKRGEEVLTDDEL</sequence>
<gene>
    <name evidence="1" type="ORF">BDM02DRAFT_3182472</name>
</gene>
<dbReference type="EMBL" id="MU117962">
    <property type="protein sequence ID" value="KAF9654066.1"/>
    <property type="molecule type" value="Genomic_DNA"/>
</dbReference>
<evidence type="ECO:0000313" key="2">
    <source>
        <dbReference type="Proteomes" id="UP000886501"/>
    </source>
</evidence>
<reference evidence="1" key="2">
    <citation type="journal article" date="2020" name="Nat. Commun.">
        <title>Large-scale genome sequencing of mycorrhizal fungi provides insights into the early evolution of symbiotic traits.</title>
        <authorList>
            <person name="Miyauchi S."/>
            <person name="Kiss E."/>
            <person name="Kuo A."/>
            <person name="Drula E."/>
            <person name="Kohler A."/>
            <person name="Sanchez-Garcia M."/>
            <person name="Morin E."/>
            <person name="Andreopoulos B."/>
            <person name="Barry K.W."/>
            <person name="Bonito G."/>
            <person name="Buee M."/>
            <person name="Carver A."/>
            <person name="Chen C."/>
            <person name="Cichocki N."/>
            <person name="Clum A."/>
            <person name="Culley D."/>
            <person name="Crous P.W."/>
            <person name="Fauchery L."/>
            <person name="Girlanda M."/>
            <person name="Hayes R.D."/>
            <person name="Keri Z."/>
            <person name="LaButti K."/>
            <person name="Lipzen A."/>
            <person name="Lombard V."/>
            <person name="Magnuson J."/>
            <person name="Maillard F."/>
            <person name="Murat C."/>
            <person name="Nolan M."/>
            <person name="Ohm R.A."/>
            <person name="Pangilinan J."/>
            <person name="Pereira M.F."/>
            <person name="Perotto S."/>
            <person name="Peter M."/>
            <person name="Pfister S."/>
            <person name="Riley R."/>
            <person name="Sitrit Y."/>
            <person name="Stielow J.B."/>
            <person name="Szollosi G."/>
            <person name="Zifcakova L."/>
            <person name="Stursova M."/>
            <person name="Spatafora J.W."/>
            <person name="Tedersoo L."/>
            <person name="Vaario L.M."/>
            <person name="Yamada A."/>
            <person name="Yan M."/>
            <person name="Wang P."/>
            <person name="Xu J."/>
            <person name="Bruns T."/>
            <person name="Baldrian P."/>
            <person name="Vilgalys R."/>
            <person name="Dunand C."/>
            <person name="Henrissat B."/>
            <person name="Grigoriev I.V."/>
            <person name="Hibbett D."/>
            <person name="Nagy L.G."/>
            <person name="Martin F.M."/>
        </authorList>
    </citation>
    <scope>NUCLEOTIDE SEQUENCE</scope>
    <source>
        <strain evidence="1">P2</strain>
    </source>
</reference>
<name>A0ACB6ZWN0_THEGA</name>
<accession>A0ACB6ZWN0</accession>